<evidence type="ECO:0000256" key="7">
    <source>
        <dbReference type="ARBA" id="ARBA00022927"/>
    </source>
</evidence>
<keyword evidence="4" id="KW-1003">Cell membrane</keyword>
<dbReference type="GO" id="GO:0031992">
    <property type="term" value="F:energy transducer activity"/>
    <property type="evidence" value="ECO:0007669"/>
    <property type="project" value="TreeGrafter"/>
</dbReference>
<evidence type="ECO:0000256" key="2">
    <source>
        <dbReference type="ARBA" id="ARBA00006555"/>
    </source>
</evidence>
<evidence type="ECO:0000256" key="8">
    <source>
        <dbReference type="ARBA" id="ARBA00022989"/>
    </source>
</evidence>
<dbReference type="HOGENOM" id="CLU_076057_6_0_5"/>
<evidence type="ECO:0000313" key="12">
    <source>
        <dbReference type="EMBL" id="EFH12933.1"/>
    </source>
</evidence>
<keyword evidence="12" id="KW-0675">Receptor</keyword>
<keyword evidence="8" id="KW-1133">Transmembrane helix</keyword>
<feature type="non-terminal residue" evidence="12">
    <location>
        <position position="1"/>
    </location>
</feature>
<accession>D5RID3</accession>
<dbReference type="GO" id="GO:0015031">
    <property type="term" value="P:protein transport"/>
    <property type="evidence" value="ECO:0007669"/>
    <property type="project" value="UniProtKB-KW"/>
</dbReference>
<comment type="subcellular location">
    <subcellularLocation>
        <location evidence="1">Cell inner membrane</location>
        <topology evidence="1">Single-pass membrane protein</topology>
        <orientation evidence="1">Periplasmic side</orientation>
    </subcellularLocation>
</comment>
<dbReference type="InterPro" id="IPR006260">
    <property type="entry name" value="TonB/TolA_C"/>
</dbReference>
<dbReference type="PROSITE" id="PS52015">
    <property type="entry name" value="TONB_CTD"/>
    <property type="match status" value="1"/>
</dbReference>
<protein>
    <submittedName>
        <fullName evidence="12">TonB-dependent receptor</fullName>
    </submittedName>
</protein>
<keyword evidence="5" id="KW-0997">Cell inner membrane</keyword>
<name>D5RID3_9PROT</name>
<dbReference type="PANTHER" id="PTHR33446:SF2">
    <property type="entry name" value="PROTEIN TONB"/>
    <property type="match status" value="1"/>
</dbReference>
<dbReference type="RefSeq" id="WP_007003902.1">
    <property type="nucleotide sequence ID" value="NZ_GG770778.1"/>
</dbReference>
<comment type="caution">
    <text evidence="12">The sequence shown here is derived from an EMBL/GenBank/DDBJ whole genome shotgun (WGS) entry which is preliminary data.</text>
</comment>
<keyword evidence="3" id="KW-0813">Transport</keyword>
<dbReference type="Proteomes" id="UP000005324">
    <property type="component" value="Unassembled WGS sequence"/>
</dbReference>
<evidence type="ECO:0000256" key="10">
    <source>
        <dbReference type="SAM" id="MobiDB-lite"/>
    </source>
</evidence>
<dbReference type="Gene3D" id="3.30.1150.10">
    <property type="match status" value="1"/>
</dbReference>
<evidence type="ECO:0000256" key="3">
    <source>
        <dbReference type="ARBA" id="ARBA00022448"/>
    </source>
</evidence>
<evidence type="ECO:0000256" key="5">
    <source>
        <dbReference type="ARBA" id="ARBA00022519"/>
    </source>
</evidence>
<dbReference type="InterPro" id="IPR051045">
    <property type="entry name" value="TonB-dependent_transducer"/>
</dbReference>
<evidence type="ECO:0000313" key="13">
    <source>
        <dbReference type="Proteomes" id="UP000005324"/>
    </source>
</evidence>
<gene>
    <name evidence="12" type="primary">tonB2</name>
    <name evidence="12" type="ORF">HMPREF0731_0843</name>
</gene>
<evidence type="ECO:0000259" key="11">
    <source>
        <dbReference type="PROSITE" id="PS52015"/>
    </source>
</evidence>
<dbReference type="EMBL" id="ADVL01000140">
    <property type="protein sequence ID" value="EFH12933.1"/>
    <property type="molecule type" value="Genomic_DNA"/>
</dbReference>
<feature type="domain" description="TonB C-terminal" evidence="11">
    <location>
        <begin position="25"/>
        <end position="115"/>
    </location>
</feature>
<dbReference type="AlphaFoldDB" id="D5RID3"/>
<keyword evidence="6" id="KW-0812">Transmembrane</keyword>
<sequence>AARDGGAEHSAGAGARPGDAESPVLVTHPGFRGRPQPAEYPSRALEMGQTGSVTLRALVAPDGETRTVRVHRSSGAALLDQAALAAVRRWQFRAASVGGRPVHAWVEVQVHFRLR</sequence>
<organism evidence="12 13">
    <name type="scientific">Pseudoroseomonas cervicalis ATCC 49957</name>
    <dbReference type="NCBI Taxonomy" id="525371"/>
    <lineage>
        <taxon>Bacteria</taxon>
        <taxon>Pseudomonadati</taxon>
        <taxon>Pseudomonadota</taxon>
        <taxon>Alphaproteobacteria</taxon>
        <taxon>Acetobacterales</taxon>
        <taxon>Roseomonadaceae</taxon>
        <taxon>Roseomonas</taxon>
    </lineage>
</organism>
<dbReference type="InterPro" id="IPR037682">
    <property type="entry name" value="TonB_C"/>
</dbReference>
<keyword evidence="7" id="KW-0653">Protein transport</keyword>
<proteinExistence type="inferred from homology"/>
<dbReference type="GO" id="GO:0055085">
    <property type="term" value="P:transmembrane transport"/>
    <property type="evidence" value="ECO:0007669"/>
    <property type="project" value="InterPro"/>
</dbReference>
<reference evidence="12 13" key="1">
    <citation type="submission" date="2010-04" db="EMBL/GenBank/DDBJ databases">
        <authorList>
            <person name="Qin X."/>
            <person name="Bachman B."/>
            <person name="Battles P."/>
            <person name="Bell A."/>
            <person name="Bess C."/>
            <person name="Bickham C."/>
            <person name="Chaboub L."/>
            <person name="Chen D."/>
            <person name="Coyle M."/>
            <person name="Deiros D.R."/>
            <person name="Dinh H."/>
            <person name="Forbes L."/>
            <person name="Fowler G."/>
            <person name="Francisco L."/>
            <person name="Fu Q."/>
            <person name="Gubbala S."/>
            <person name="Hale W."/>
            <person name="Han Y."/>
            <person name="Hemphill L."/>
            <person name="Highlander S.K."/>
            <person name="Hirani K."/>
            <person name="Hogues M."/>
            <person name="Jackson L."/>
            <person name="Jakkamsetti A."/>
            <person name="Javaid M."/>
            <person name="Jiang H."/>
            <person name="Korchina V."/>
            <person name="Kovar C."/>
            <person name="Lara F."/>
            <person name="Lee S."/>
            <person name="Mata R."/>
            <person name="Mathew T."/>
            <person name="Moen C."/>
            <person name="Morales K."/>
            <person name="Munidasa M."/>
            <person name="Nazareth L."/>
            <person name="Ngo R."/>
            <person name="Nguyen L."/>
            <person name="Okwuonu G."/>
            <person name="Ongeri F."/>
            <person name="Patil S."/>
            <person name="Petrosino J."/>
            <person name="Pham C."/>
            <person name="Pham P."/>
            <person name="Pu L.-L."/>
            <person name="Puazo M."/>
            <person name="Raj R."/>
            <person name="Reid J."/>
            <person name="Rouhana J."/>
            <person name="Saada N."/>
            <person name="Shang Y."/>
            <person name="Simmons D."/>
            <person name="Thornton R."/>
            <person name="Warren J."/>
            <person name="Weissenberger G."/>
            <person name="Zhang J."/>
            <person name="Zhang L."/>
            <person name="Zhou C."/>
            <person name="Zhu D."/>
            <person name="Muzny D."/>
            <person name="Worley K."/>
            <person name="Gibbs R."/>
        </authorList>
    </citation>
    <scope>NUCLEOTIDE SEQUENCE [LARGE SCALE GENOMIC DNA]</scope>
    <source>
        <strain evidence="12 13">ATCC 49957</strain>
    </source>
</reference>
<dbReference type="GO" id="GO:0098797">
    <property type="term" value="C:plasma membrane protein complex"/>
    <property type="evidence" value="ECO:0007669"/>
    <property type="project" value="TreeGrafter"/>
</dbReference>
<comment type="similarity">
    <text evidence="2">Belongs to the TonB family.</text>
</comment>
<evidence type="ECO:0000256" key="9">
    <source>
        <dbReference type="ARBA" id="ARBA00023136"/>
    </source>
</evidence>
<dbReference type="NCBIfam" id="TIGR01352">
    <property type="entry name" value="tonB_Cterm"/>
    <property type="match status" value="1"/>
</dbReference>
<keyword evidence="9" id="KW-0472">Membrane</keyword>
<dbReference type="Pfam" id="PF03544">
    <property type="entry name" value="TonB_C"/>
    <property type="match status" value="1"/>
</dbReference>
<keyword evidence="13" id="KW-1185">Reference proteome</keyword>
<evidence type="ECO:0000256" key="1">
    <source>
        <dbReference type="ARBA" id="ARBA00004383"/>
    </source>
</evidence>
<feature type="region of interest" description="Disordered" evidence="10">
    <location>
        <begin position="1"/>
        <end position="39"/>
    </location>
</feature>
<dbReference type="PANTHER" id="PTHR33446">
    <property type="entry name" value="PROTEIN TONB-RELATED"/>
    <property type="match status" value="1"/>
</dbReference>
<evidence type="ECO:0000256" key="6">
    <source>
        <dbReference type="ARBA" id="ARBA00022692"/>
    </source>
</evidence>
<dbReference type="SUPFAM" id="SSF74653">
    <property type="entry name" value="TolA/TonB C-terminal domain"/>
    <property type="match status" value="1"/>
</dbReference>
<evidence type="ECO:0000256" key="4">
    <source>
        <dbReference type="ARBA" id="ARBA00022475"/>
    </source>
</evidence>